<sequence>MAPTSPGSTISVVESTPDQEGLLTSPTPDLYTLFASLPKKEDFQKLVEEVKGTLQTEIASVCTSMTSLEARISSLEERDSCAVGPNPSAIQQHAAQIADMRLHIEDFDNRSRRHNIRVRGLRETPDQ</sequence>
<accession>A0AAD1RTY8</accession>
<evidence type="ECO:0000313" key="2">
    <source>
        <dbReference type="EMBL" id="CAH2278269.1"/>
    </source>
</evidence>
<dbReference type="Proteomes" id="UP001295444">
    <property type="component" value="Chromosome 03"/>
</dbReference>
<protein>
    <submittedName>
        <fullName evidence="2">Uncharacterized protein</fullName>
    </submittedName>
</protein>
<keyword evidence="3" id="KW-1185">Reference proteome</keyword>
<feature type="region of interest" description="Disordered" evidence="1">
    <location>
        <begin position="1"/>
        <end position="25"/>
    </location>
</feature>
<dbReference type="EMBL" id="OW240914">
    <property type="protein sequence ID" value="CAH2278269.1"/>
    <property type="molecule type" value="Genomic_DNA"/>
</dbReference>
<reference evidence="2" key="1">
    <citation type="submission" date="2022-03" db="EMBL/GenBank/DDBJ databases">
        <authorList>
            <person name="Alioto T."/>
            <person name="Alioto T."/>
            <person name="Gomez Garrido J."/>
        </authorList>
    </citation>
    <scope>NUCLEOTIDE SEQUENCE</scope>
</reference>
<evidence type="ECO:0000313" key="3">
    <source>
        <dbReference type="Proteomes" id="UP001295444"/>
    </source>
</evidence>
<proteinExistence type="predicted"/>
<evidence type="ECO:0000256" key="1">
    <source>
        <dbReference type="SAM" id="MobiDB-lite"/>
    </source>
</evidence>
<organism evidence="2 3">
    <name type="scientific">Pelobates cultripes</name>
    <name type="common">Western spadefoot toad</name>
    <dbReference type="NCBI Taxonomy" id="61616"/>
    <lineage>
        <taxon>Eukaryota</taxon>
        <taxon>Metazoa</taxon>
        <taxon>Chordata</taxon>
        <taxon>Craniata</taxon>
        <taxon>Vertebrata</taxon>
        <taxon>Euteleostomi</taxon>
        <taxon>Amphibia</taxon>
        <taxon>Batrachia</taxon>
        <taxon>Anura</taxon>
        <taxon>Pelobatoidea</taxon>
        <taxon>Pelobatidae</taxon>
        <taxon>Pelobates</taxon>
    </lineage>
</organism>
<name>A0AAD1RTY8_PELCU</name>
<dbReference type="AlphaFoldDB" id="A0AAD1RTY8"/>
<gene>
    <name evidence="2" type="ORF">PECUL_23A019426</name>
</gene>